<name>A0AA39WPB1_9PEZI</name>
<keyword evidence="1" id="KW-1133">Transmembrane helix</keyword>
<accession>A0AA39WPB1</accession>
<evidence type="ECO:0000256" key="1">
    <source>
        <dbReference type="SAM" id="Phobius"/>
    </source>
</evidence>
<keyword evidence="3" id="KW-1185">Reference proteome</keyword>
<sequence>MDWARDHRWMSRNDREKLFTYTSDQKFRQTTVISALDGQLPTQVILDSNAGRSQWLEEACPRPDSSRSGTIVILAGRDLGGETPRRTNDAPDDLNLGGLSIQISAVPNGPHDQHSNENPMDYNLLHRYRRGLRSLPFSADTFRHVMKSLFIHGDIARVISRADIPTFFVSEITMGDWPAHVIQLRTTNALGVDLAMSCTFFPHCNLTFAIVFGSTPTVDTEITKRITLASEDAAHPLLVAGIILELQRTRHAGIVENSIDKLEAQVLALDSFSTDMYDDQSETARKNIAKRNEWLDMAYLRNQLVGWNIQILRFIAAAESLNQTVFSTEILAATEVSPNRGGVEDSSAMKNTQYNLDWDAVESSDSRNYIEAEEAYNQSQGVTGRDRDTQALRERLHQTGSKFAARCREISDEYDNKIRDCKMRLEGMAMANQWANSETDTTIALEMKRDSRHMRSIALVTMIFLPSTFFATVFSMTFFNWLPDSSRSADPTETSKPAHNPESVVSSKVWICVVFTLLSAAATLLLWYYCIVYRDARARKLRAKNDSESKVA</sequence>
<dbReference type="EMBL" id="JAULSU010000004">
    <property type="protein sequence ID" value="KAK0619098.1"/>
    <property type="molecule type" value="Genomic_DNA"/>
</dbReference>
<evidence type="ECO:0000313" key="2">
    <source>
        <dbReference type="EMBL" id="KAK0619098.1"/>
    </source>
</evidence>
<organism evidence="2 3">
    <name type="scientific">Immersiella caudata</name>
    <dbReference type="NCBI Taxonomy" id="314043"/>
    <lineage>
        <taxon>Eukaryota</taxon>
        <taxon>Fungi</taxon>
        <taxon>Dikarya</taxon>
        <taxon>Ascomycota</taxon>
        <taxon>Pezizomycotina</taxon>
        <taxon>Sordariomycetes</taxon>
        <taxon>Sordariomycetidae</taxon>
        <taxon>Sordariales</taxon>
        <taxon>Lasiosphaeriaceae</taxon>
        <taxon>Immersiella</taxon>
    </lineage>
</organism>
<protein>
    <submittedName>
        <fullName evidence="2">Uncharacterized protein</fullName>
    </submittedName>
</protein>
<dbReference type="AlphaFoldDB" id="A0AA39WPB1"/>
<keyword evidence="1" id="KW-0472">Membrane</keyword>
<dbReference type="Gene3D" id="1.20.58.340">
    <property type="entry name" value="Magnesium transport protein CorA, transmembrane region"/>
    <property type="match status" value="1"/>
</dbReference>
<reference evidence="2" key="1">
    <citation type="submission" date="2023-06" db="EMBL/GenBank/DDBJ databases">
        <title>Genome-scale phylogeny and comparative genomics of the fungal order Sordariales.</title>
        <authorList>
            <consortium name="Lawrence Berkeley National Laboratory"/>
            <person name="Hensen N."/>
            <person name="Bonometti L."/>
            <person name="Westerberg I."/>
            <person name="Brannstrom I.O."/>
            <person name="Guillou S."/>
            <person name="Cros-Aarteil S."/>
            <person name="Calhoun S."/>
            <person name="Haridas S."/>
            <person name="Kuo A."/>
            <person name="Mondo S."/>
            <person name="Pangilinan J."/>
            <person name="Riley R."/>
            <person name="Labutti K."/>
            <person name="Andreopoulos B."/>
            <person name="Lipzen A."/>
            <person name="Chen C."/>
            <person name="Yanf M."/>
            <person name="Daum C."/>
            <person name="Ng V."/>
            <person name="Clum A."/>
            <person name="Steindorff A."/>
            <person name="Ohm R."/>
            <person name="Martin F."/>
            <person name="Silar P."/>
            <person name="Natvig D."/>
            <person name="Lalanne C."/>
            <person name="Gautier V."/>
            <person name="Ament-Velasquez S.L."/>
            <person name="Kruys A."/>
            <person name="Hutchinson M.I."/>
            <person name="Powell A.J."/>
            <person name="Barry K."/>
            <person name="Miller A.N."/>
            <person name="Grigoriev I.V."/>
            <person name="Debuchy R."/>
            <person name="Gladieux P."/>
            <person name="Thoren M.H."/>
            <person name="Johannesson H."/>
        </authorList>
    </citation>
    <scope>NUCLEOTIDE SEQUENCE</scope>
    <source>
        <strain evidence="2">CBS 606.72</strain>
    </source>
</reference>
<feature type="transmembrane region" description="Helical" evidence="1">
    <location>
        <begin position="508"/>
        <end position="532"/>
    </location>
</feature>
<proteinExistence type="predicted"/>
<keyword evidence="1" id="KW-0812">Transmembrane</keyword>
<gene>
    <name evidence="2" type="ORF">B0T14DRAFT_518561</name>
</gene>
<evidence type="ECO:0000313" key="3">
    <source>
        <dbReference type="Proteomes" id="UP001175000"/>
    </source>
</evidence>
<dbReference type="Proteomes" id="UP001175000">
    <property type="component" value="Unassembled WGS sequence"/>
</dbReference>
<comment type="caution">
    <text evidence="2">The sequence shown here is derived from an EMBL/GenBank/DDBJ whole genome shotgun (WGS) entry which is preliminary data.</text>
</comment>
<feature type="transmembrane region" description="Helical" evidence="1">
    <location>
        <begin position="457"/>
        <end position="482"/>
    </location>
</feature>